<accession>A0A642US44</accession>
<comment type="caution">
    <text evidence="11">The sequence shown here is derived from an EMBL/GenBank/DDBJ whole genome shotgun (WGS) entry which is preliminary data.</text>
</comment>
<dbReference type="EMBL" id="SWFT01000058">
    <property type="protein sequence ID" value="KAA8904473.1"/>
    <property type="molecule type" value="Genomic_DNA"/>
</dbReference>
<evidence type="ECO:0000256" key="5">
    <source>
        <dbReference type="ARBA" id="ARBA00022723"/>
    </source>
</evidence>
<dbReference type="InterPro" id="IPR000086">
    <property type="entry name" value="NUDIX_hydrolase_dom"/>
</dbReference>
<dbReference type="Gene3D" id="3.90.79.10">
    <property type="entry name" value="Nucleoside Triphosphate Pyrophosphohydrolase"/>
    <property type="match status" value="1"/>
</dbReference>
<proteinExistence type="inferred from homology"/>
<dbReference type="InterPro" id="IPR015376">
    <property type="entry name" value="Znr_NADH_PPase"/>
</dbReference>
<evidence type="ECO:0000313" key="11">
    <source>
        <dbReference type="EMBL" id="KAA8904473.1"/>
    </source>
</evidence>
<evidence type="ECO:0000256" key="6">
    <source>
        <dbReference type="ARBA" id="ARBA00022801"/>
    </source>
</evidence>
<protein>
    <recommendedName>
        <fullName evidence="4">NAD(+) diphosphatase</fullName>
        <ecNumber evidence="4">3.6.1.22</ecNumber>
    </recommendedName>
</protein>
<dbReference type="VEuPathDB" id="FungiDB:DIURU_001904"/>
<dbReference type="InterPro" id="IPR049734">
    <property type="entry name" value="NudC-like_C"/>
</dbReference>
<dbReference type="Proteomes" id="UP000449547">
    <property type="component" value="Unassembled WGS sequence"/>
</dbReference>
<keyword evidence="8" id="KW-0520">NAD</keyword>
<dbReference type="SUPFAM" id="SSF55811">
    <property type="entry name" value="Nudix"/>
    <property type="match status" value="1"/>
</dbReference>
<dbReference type="Gene3D" id="3.90.79.20">
    <property type="match status" value="1"/>
</dbReference>
<evidence type="ECO:0000256" key="3">
    <source>
        <dbReference type="ARBA" id="ARBA00009595"/>
    </source>
</evidence>
<evidence type="ECO:0000313" key="12">
    <source>
        <dbReference type="Proteomes" id="UP000449547"/>
    </source>
</evidence>
<dbReference type="Pfam" id="PF00293">
    <property type="entry name" value="NUDIX"/>
    <property type="match status" value="1"/>
</dbReference>
<feature type="domain" description="Nudix hydrolase" evidence="10">
    <location>
        <begin position="267"/>
        <end position="402"/>
    </location>
</feature>
<evidence type="ECO:0000256" key="1">
    <source>
        <dbReference type="ARBA" id="ARBA00001946"/>
    </source>
</evidence>
<gene>
    <name evidence="11" type="ORF">DIURU_001904</name>
</gene>
<evidence type="ECO:0000256" key="8">
    <source>
        <dbReference type="ARBA" id="ARBA00023027"/>
    </source>
</evidence>
<comment type="cofactor">
    <cofactor evidence="2">
        <name>Zn(2+)</name>
        <dbReference type="ChEBI" id="CHEBI:29105"/>
    </cofactor>
</comment>
<evidence type="ECO:0000256" key="2">
    <source>
        <dbReference type="ARBA" id="ARBA00001947"/>
    </source>
</evidence>
<keyword evidence="7" id="KW-0460">Magnesium</keyword>
<evidence type="ECO:0000256" key="9">
    <source>
        <dbReference type="ARBA" id="ARBA00023679"/>
    </source>
</evidence>
<dbReference type="GO" id="GO:0005829">
    <property type="term" value="C:cytosol"/>
    <property type="evidence" value="ECO:0007669"/>
    <property type="project" value="TreeGrafter"/>
</dbReference>
<evidence type="ECO:0000259" key="10">
    <source>
        <dbReference type="PROSITE" id="PS51462"/>
    </source>
</evidence>
<keyword evidence="6" id="KW-0378">Hydrolase</keyword>
<dbReference type="InterPro" id="IPR015797">
    <property type="entry name" value="NUDIX_hydrolase-like_dom_sf"/>
</dbReference>
<dbReference type="OrthoDB" id="10249612at2759"/>
<dbReference type="GO" id="GO:0006742">
    <property type="term" value="P:NADP+ catabolic process"/>
    <property type="evidence" value="ECO:0007669"/>
    <property type="project" value="TreeGrafter"/>
</dbReference>
<keyword evidence="12" id="KW-1185">Reference proteome</keyword>
<name>A0A642US44_DIURU</name>
<dbReference type="RefSeq" id="XP_034013311.1">
    <property type="nucleotide sequence ID" value="XM_034154499.1"/>
</dbReference>
<dbReference type="PANTHER" id="PTHR42904">
    <property type="entry name" value="NUDIX HYDROLASE, NUDC SUBFAMILY"/>
    <property type="match status" value="1"/>
</dbReference>
<dbReference type="GO" id="GO:0005777">
    <property type="term" value="C:peroxisome"/>
    <property type="evidence" value="ECO:0007669"/>
    <property type="project" value="TreeGrafter"/>
</dbReference>
<dbReference type="AlphaFoldDB" id="A0A642US44"/>
<evidence type="ECO:0000256" key="4">
    <source>
        <dbReference type="ARBA" id="ARBA00012381"/>
    </source>
</evidence>
<keyword evidence="5" id="KW-0479">Metal-binding</keyword>
<dbReference type="GO" id="GO:0046872">
    <property type="term" value="F:metal ion binding"/>
    <property type="evidence" value="ECO:0007669"/>
    <property type="project" value="UniProtKB-KW"/>
</dbReference>
<dbReference type="PANTHER" id="PTHR42904:SF6">
    <property type="entry name" value="NAD-CAPPED RNA HYDROLASE NUDT12"/>
    <property type="match status" value="1"/>
</dbReference>
<dbReference type="CDD" id="cd03429">
    <property type="entry name" value="NUDIX_NADH_pyrophosphatase_Nudt13"/>
    <property type="match status" value="1"/>
</dbReference>
<comment type="catalytic activity">
    <reaction evidence="9">
        <text>a 5'-end NAD(+)-phospho-ribonucleoside in mRNA + H2O = a 5'-end phospho-adenosine-phospho-ribonucleoside in mRNA + beta-nicotinamide D-ribonucleotide + 2 H(+)</text>
        <dbReference type="Rhea" id="RHEA:60876"/>
        <dbReference type="Rhea" id="RHEA-COMP:15698"/>
        <dbReference type="Rhea" id="RHEA-COMP:15719"/>
        <dbReference type="ChEBI" id="CHEBI:14649"/>
        <dbReference type="ChEBI" id="CHEBI:15377"/>
        <dbReference type="ChEBI" id="CHEBI:15378"/>
        <dbReference type="ChEBI" id="CHEBI:144029"/>
        <dbReference type="ChEBI" id="CHEBI:144051"/>
    </reaction>
    <physiologicalReaction direction="left-to-right" evidence="9">
        <dbReference type="Rhea" id="RHEA:60877"/>
    </physiologicalReaction>
</comment>
<dbReference type="EC" id="3.6.1.22" evidence="4"/>
<dbReference type="GO" id="GO:0019677">
    <property type="term" value="P:NAD+ catabolic process"/>
    <property type="evidence" value="ECO:0007669"/>
    <property type="project" value="TreeGrafter"/>
</dbReference>
<dbReference type="InterPro" id="IPR050241">
    <property type="entry name" value="NAD-cap_RNA_hydrolase_NudC"/>
</dbReference>
<dbReference type="GO" id="GO:0035529">
    <property type="term" value="F:NADH pyrophosphatase activity"/>
    <property type="evidence" value="ECO:0007669"/>
    <property type="project" value="TreeGrafter"/>
</dbReference>
<comment type="similarity">
    <text evidence="3">Belongs to the Nudix hydrolase family. NudC subfamily.</text>
</comment>
<reference evidence="11 12" key="1">
    <citation type="submission" date="2019-07" db="EMBL/GenBank/DDBJ databases">
        <title>Genome assembly of two rare yeast pathogens: Diutina rugosa and Trichomonascus ciferrii.</title>
        <authorList>
            <person name="Mixao V."/>
            <person name="Saus E."/>
            <person name="Hansen A."/>
            <person name="Lass-Flor C."/>
            <person name="Gabaldon T."/>
        </authorList>
    </citation>
    <scope>NUCLEOTIDE SEQUENCE [LARGE SCALE GENOMIC DNA]</scope>
    <source>
        <strain evidence="11 12">CBS 613</strain>
    </source>
</reference>
<dbReference type="OMA" id="CNTRTTL"/>
<organism evidence="11 12">
    <name type="scientific">Diutina rugosa</name>
    <name type="common">Yeast</name>
    <name type="synonym">Candida rugosa</name>
    <dbReference type="NCBI Taxonomy" id="5481"/>
    <lineage>
        <taxon>Eukaryota</taxon>
        <taxon>Fungi</taxon>
        <taxon>Dikarya</taxon>
        <taxon>Ascomycota</taxon>
        <taxon>Saccharomycotina</taxon>
        <taxon>Pichiomycetes</taxon>
        <taxon>Debaryomycetaceae</taxon>
        <taxon>Diutina</taxon>
    </lineage>
</organism>
<evidence type="ECO:0000256" key="7">
    <source>
        <dbReference type="ARBA" id="ARBA00022842"/>
    </source>
</evidence>
<dbReference type="PROSITE" id="PS51462">
    <property type="entry name" value="NUDIX"/>
    <property type="match status" value="1"/>
</dbReference>
<dbReference type="Pfam" id="PF09297">
    <property type="entry name" value="Zn_ribbon_NUD"/>
    <property type="match status" value="1"/>
</dbReference>
<sequence length="421" mass="47544">MSHSVHSTVLELQSNMYFGTEVVNRVSFLRENGDFVHDAITHPSARFIFYNKTDPLVVKPSDNKLVILTNGDHQLIKSPTDVAADEGLARHPQWQRVVRTWSELNKSMDADIRNKSPGFVFLGLYDQSVGLDLHSLKIYDDERYLDFQGRYQGIPFFAVDVTNFPDVADLVVNHVKQAVKGDDDAEVFFTYSRRHYLSFPHHEAALYSHGKMYLDWLSRNLFCPGCGSKVIPIHAGGKLRCTNNSKNDKDDYQCPVRGASVSNLSFPRTDAVVITAVTNTDRSKILLSLNKRHANTKMYSCTAGFMEPSETVEVATRREIWEETGVTANSVSLVMTQPWPFPANLMIGCIATVEFNGENESIDLDHDGELIDAKWFDTSVVRKLVYPDEQSLDVDMLLPMPESIAFSLIKLVVDEHSKFKL</sequence>
<comment type="cofactor">
    <cofactor evidence="1">
        <name>Mg(2+)</name>
        <dbReference type="ChEBI" id="CHEBI:18420"/>
    </cofactor>
</comment>
<dbReference type="GeneID" id="54780557"/>